<dbReference type="InterPro" id="IPR002711">
    <property type="entry name" value="HNH"/>
</dbReference>
<dbReference type="OrthoDB" id="9816185at2"/>
<feature type="domain" description="HNH" evidence="1">
    <location>
        <begin position="109"/>
        <end position="151"/>
    </location>
</feature>
<dbReference type="GO" id="GO:0004519">
    <property type="term" value="F:endonuclease activity"/>
    <property type="evidence" value="ECO:0007669"/>
    <property type="project" value="UniProtKB-KW"/>
</dbReference>
<name>A0A1G8V5W8_9STAP</name>
<accession>A0A1G8V5W8</accession>
<evidence type="ECO:0000259" key="1">
    <source>
        <dbReference type="Pfam" id="PF01844"/>
    </source>
</evidence>
<keyword evidence="2" id="KW-0378">Hydrolase</keyword>
<proteinExistence type="predicted"/>
<dbReference type="GO" id="GO:0003676">
    <property type="term" value="F:nucleic acid binding"/>
    <property type="evidence" value="ECO:0007669"/>
    <property type="project" value="InterPro"/>
</dbReference>
<dbReference type="Gene3D" id="1.10.30.50">
    <property type="match status" value="1"/>
</dbReference>
<dbReference type="Pfam" id="PF01844">
    <property type="entry name" value="HNH"/>
    <property type="match status" value="1"/>
</dbReference>
<evidence type="ECO:0000313" key="2">
    <source>
        <dbReference type="EMBL" id="SDJ61389.1"/>
    </source>
</evidence>
<keyword evidence="2" id="KW-0540">Nuclease</keyword>
<dbReference type="AlphaFoldDB" id="A0A1G8V5W8"/>
<evidence type="ECO:0000313" key="3">
    <source>
        <dbReference type="Proteomes" id="UP000242700"/>
    </source>
</evidence>
<keyword evidence="2" id="KW-0255">Endonuclease</keyword>
<sequence length="288" mass="34119">MNTRLKIPVIDFKTMFDNCTDNIRDTEKRSKARIIGYKADIEENRKKYITNMKSFEIFEEKFSSPISSAHFEIFKKDMSWLYTNKYVKKNGKGRQYYDLIKSNVKNNRCPYCLHFDIEDLDHYLPKSVYPSLSLTTENLIPACKTCNTKKSESKDLFPHPYFDEVDNYVFIKCNIVFGDTDVEFVFEINEEDVPVKLLNKIENFAEITGMLEIYSTNAKIDFNMRQNSLMRSLNNQQSLEYDFQDMLDGAEQVLGKNCWQAAFYRELLEKHERISQYLKLLQLEKRLS</sequence>
<reference evidence="3" key="1">
    <citation type="submission" date="2016-10" db="EMBL/GenBank/DDBJ databases">
        <authorList>
            <person name="Varghese N."/>
            <person name="Submissions S."/>
        </authorList>
    </citation>
    <scope>NUCLEOTIDE SEQUENCE [LARGE SCALE GENOMIC DNA]</scope>
    <source>
        <strain evidence="3">CGMCC 1.8911</strain>
    </source>
</reference>
<dbReference type="RefSeq" id="WP_092594811.1">
    <property type="nucleotide sequence ID" value="NZ_FNFI01000001.1"/>
</dbReference>
<protein>
    <submittedName>
        <fullName evidence="2">HNH endonuclease</fullName>
    </submittedName>
</protein>
<dbReference type="GO" id="GO:0008270">
    <property type="term" value="F:zinc ion binding"/>
    <property type="evidence" value="ECO:0007669"/>
    <property type="project" value="InterPro"/>
</dbReference>
<gene>
    <name evidence="2" type="ORF">SAMN05216187_101224</name>
</gene>
<dbReference type="Proteomes" id="UP000242700">
    <property type="component" value="Unassembled WGS sequence"/>
</dbReference>
<organism evidence="2 3">
    <name type="scientific">Jeotgalicoccus aerolatus</name>
    <dbReference type="NCBI Taxonomy" id="709510"/>
    <lineage>
        <taxon>Bacteria</taxon>
        <taxon>Bacillati</taxon>
        <taxon>Bacillota</taxon>
        <taxon>Bacilli</taxon>
        <taxon>Bacillales</taxon>
        <taxon>Staphylococcaceae</taxon>
        <taxon>Jeotgalicoccus</taxon>
    </lineage>
</organism>
<dbReference type="EMBL" id="FNFI01000001">
    <property type="protein sequence ID" value="SDJ61389.1"/>
    <property type="molecule type" value="Genomic_DNA"/>
</dbReference>